<comment type="subcellular location">
    <subcellularLocation>
        <location evidence="1">Membrane</location>
        <topology evidence="1">Multi-pass membrane protein</topology>
    </subcellularLocation>
</comment>
<feature type="transmembrane region" description="Helical" evidence="5">
    <location>
        <begin position="207"/>
        <end position="227"/>
    </location>
</feature>
<feature type="transmembrane region" description="Helical" evidence="5">
    <location>
        <begin position="234"/>
        <end position="256"/>
    </location>
</feature>
<dbReference type="GO" id="GO:0016020">
    <property type="term" value="C:membrane"/>
    <property type="evidence" value="ECO:0007669"/>
    <property type="project" value="UniProtKB-SubCell"/>
</dbReference>
<evidence type="ECO:0000259" key="6">
    <source>
        <dbReference type="Pfam" id="PF00892"/>
    </source>
</evidence>
<feature type="transmembrane region" description="Helical" evidence="5">
    <location>
        <begin position="142"/>
        <end position="164"/>
    </location>
</feature>
<dbReference type="OrthoDB" id="9810556at2"/>
<accession>A0A3P1SJN6</accession>
<feature type="domain" description="EamA" evidence="6">
    <location>
        <begin position="6"/>
        <end position="136"/>
    </location>
</feature>
<keyword evidence="3 5" id="KW-1133">Transmembrane helix</keyword>
<dbReference type="PANTHER" id="PTHR32322">
    <property type="entry name" value="INNER MEMBRANE TRANSPORTER"/>
    <property type="match status" value="1"/>
</dbReference>
<evidence type="ECO:0000313" key="7">
    <source>
        <dbReference type="EMBL" id="RRC97180.1"/>
    </source>
</evidence>
<feature type="transmembrane region" description="Helical" evidence="5">
    <location>
        <begin position="92"/>
        <end position="111"/>
    </location>
</feature>
<evidence type="ECO:0000256" key="2">
    <source>
        <dbReference type="ARBA" id="ARBA00022692"/>
    </source>
</evidence>
<organism evidence="7 8">
    <name type="scientific">Amphritea balenae</name>
    <dbReference type="NCBI Taxonomy" id="452629"/>
    <lineage>
        <taxon>Bacteria</taxon>
        <taxon>Pseudomonadati</taxon>
        <taxon>Pseudomonadota</taxon>
        <taxon>Gammaproteobacteria</taxon>
        <taxon>Oceanospirillales</taxon>
        <taxon>Oceanospirillaceae</taxon>
        <taxon>Amphritea</taxon>
    </lineage>
</organism>
<keyword evidence="2 5" id="KW-0812">Transmembrane</keyword>
<dbReference type="InterPro" id="IPR000620">
    <property type="entry name" value="EamA_dom"/>
</dbReference>
<dbReference type="PANTHER" id="PTHR32322:SF9">
    <property type="entry name" value="AMINO-ACID METABOLITE EFFLUX PUMP-RELATED"/>
    <property type="match status" value="1"/>
</dbReference>
<proteinExistence type="predicted"/>
<feature type="transmembrane region" description="Helical" evidence="5">
    <location>
        <begin position="66"/>
        <end position="86"/>
    </location>
</feature>
<gene>
    <name evidence="7" type="ORF">EHS89_18390</name>
</gene>
<dbReference type="InterPro" id="IPR050638">
    <property type="entry name" value="AA-Vitamin_Transporters"/>
</dbReference>
<evidence type="ECO:0000256" key="3">
    <source>
        <dbReference type="ARBA" id="ARBA00022989"/>
    </source>
</evidence>
<keyword evidence="8" id="KW-1185">Reference proteome</keyword>
<dbReference type="EMBL" id="RQXV01000013">
    <property type="protein sequence ID" value="RRC97180.1"/>
    <property type="molecule type" value="Genomic_DNA"/>
</dbReference>
<reference evidence="7 8" key="1">
    <citation type="submission" date="2018-11" db="EMBL/GenBank/DDBJ databases">
        <title>The draft genome sequence of Amphritea balenae JAMM 1525T.</title>
        <authorList>
            <person name="Fang Z."/>
            <person name="Zhang Y."/>
            <person name="Han X."/>
        </authorList>
    </citation>
    <scope>NUCLEOTIDE SEQUENCE [LARGE SCALE GENOMIC DNA]</scope>
    <source>
        <strain evidence="7 8">JAMM 1525</strain>
    </source>
</reference>
<evidence type="ECO:0000313" key="8">
    <source>
        <dbReference type="Proteomes" id="UP000267535"/>
    </source>
</evidence>
<feature type="transmembrane region" description="Helical" evidence="5">
    <location>
        <begin position="36"/>
        <end position="54"/>
    </location>
</feature>
<dbReference type="Pfam" id="PF00892">
    <property type="entry name" value="EamA"/>
    <property type="match status" value="2"/>
</dbReference>
<protein>
    <submittedName>
        <fullName evidence="7">DMT family transporter</fullName>
    </submittedName>
</protein>
<feature type="transmembrane region" description="Helical" evidence="5">
    <location>
        <begin position="176"/>
        <end position="195"/>
    </location>
</feature>
<evidence type="ECO:0000256" key="4">
    <source>
        <dbReference type="ARBA" id="ARBA00023136"/>
    </source>
</evidence>
<evidence type="ECO:0000256" key="1">
    <source>
        <dbReference type="ARBA" id="ARBA00004141"/>
    </source>
</evidence>
<dbReference type="InterPro" id="IPR037185">
    <property type="entry name" value="EmrE-like"/>
</dbReference>
<feature type="transmembrane region" description="Helical" evidence="5">
    <location>
        <begin position="118"/>
        <end position="136"/>
    </location>
</feature>
<comment type="caution">
    <text evidence="7">The sequence shown here is derived from an EMBL/GenBank/DDBJ whole genome shotgun (WGS) entry which is preliminary data.</text>
</comment>
<dbReference type="SUPFAM" id="SSF103481">
    <property type="entry name" value="Multidrug resistance efflux transporter EmrE"/>
    <property type="match status" value="2"/>
</dbReference>
<keyword evidence="4 5" id="KW-0472">Membrane</keyword>
<evidence type="ECO:0000256" key="5">
    <source>
        <dbReference type="SAM" id="Phobius"/>
    </source>
</evidence>
<feature type="transmembrane region" description="Helical" evidence="5">
    <location>
        <begin position="262"/>
        <end position="283"/>
    </location>
</feature>
<dbReference type="Proteomes" id="UP000267535">
    <property type="component" value="Unassembled WGS sequence"/>
</dbReference>
<name>A0A3P1SJN6_9GAMM</name>
<dbReference type="AlphaFoldDB" id="A0A3P1SJN6"/>
<feature type="domain" description="EamA" evidence="6">
    <location>
        <begin position="149"/>
        <end position="281"/>
    </location>
</feature>
<sequence>MGLRSLLQLLLLAALWGGSFLFMRMAAPVIGPAILIEFRLLFAALFLLAVALLMKRKLQTRKHWKHYAMLGWFNSALPFLLLAYAAQTLSASLLSILNATAPIWGSVLIALRFKTKISLKNIIGLLLGIAGVALLLGFDTNLLLPGSGIAVITALGAAFSYGIASTYAQGAASVEPFANAHGSMWAATFLLIPLLPLFPAQPTSDSTIIGAVILLGIFCTGVAYLLYFRLIAEVGAASALTVVYLVPIFGVLWGYLLLNEPVGWHTLLGGSIILTGTALVTGFNPRALLRRRATANV</sequence>
<dbReference type="RefSeq" id="WP_124927638.1">
    <property type="nucleotide sequence ID" value="NZ_BMOH01000002.1"/>
</dbReference>
<dbReference type="Gene3D" id="1.10.3730.20">
    <property type="match status" value="1"/>
</dbReference>